<dbReference type="InterPro" id="IPR035903">
    <property type="entry name" value="HesB-like_dom_sf"/>
</dbReference>
<evidence type="ECO:0000313" key="1">
    <source>
        <dbReference type="EMBL" id="SVB33247.1"/>
    </source>
</evidence>
<proteinExistence type="predicted"/>
<dbReference type="EMBL" id="UINC01037567">
    <property type="protein sequence ID" value="SVB33247.1"/>
    <property type="molecule type" value="Genomic_DNA"/>
</dbReference>
<dbReference type="AlphaFoldDB" id="A0A382D6M3"/>
<dbReference type="SUPFAM" id="SSF89360">
    <property type="entry name" value="HesB-like domain"/>
    <property type="match status" value="1"/>
</dbReference>
<sequence length="91" mass="10077">VGARKGGCSGWTFILETDDAVDPTDSLYDGYGVEMLINTEQHETLIGNLRVEYNRENLVEQGFVFRRTTKGTVCGCGESFTPLNSDKPLGW</sequence>
<organism evidence="1">
    <name type="scientific">marine metagenome</name>
    <dbReference type="NCBI Taxonomy" id="408172"/>
    <lineage>
        <taxon>unclassified sequences</taxon>
        <taxon>metagenomes</taxon>
        <taxon>ecological metagenomes</taxon>
    </lineage>
</organism>
<accession>A0A382D6M3</accession>
<dbReference type="Gene3D" id="2.60.300.12">
    <property type="entry name" value="HesB-like domain"/>
    <property type="match status" value="1"/>
</dbReference>
<reference evidence="1" key="1">
    <citation type="submission" date="2018-05" db="EMBL/GenBank/DDBJ databases">
        <authorList>
            <person name="Lanie J.A."/>
            <person name="Ng W.-L."/>
            <person name="Kazmierczak K.M."/>
            <person name="Andrzejewski T.M."/>
            <person name="Davidsen T.M."/>
            <person name="Wayne K.J."/>
            <person name="Tettelin H."/>
            <person name="Glass J.I."/>
            <person name="Rusch D."/>
            <person name="Podicherti R."/>
            <person name="Tsui H.-C.T."/>
            <person name="Winkler M.E."/>
        </authorList>
    </citation>
    <scope>NUCLEOTIDE SEQUENCE</scope>
</reference>
<gene>
    <name evidence="1" type="ORF">METZ01_LOCUS186101</name>
</gene>
<evidence type="ECO:0008006" key="2">
    <source>
        <dbReference type="Google" id="ProtNLM"/>
    </source>
</evidence>
<name>A0A382D6M3_9ZZZZ</name>
<feature type="non-terminal residue" evidence="1">
    <location>
        <position position="1"/>
    </location>
</feature>
<protein>
    <recommendedName>
        <fullName evidence="2">FeS cluster biogenesis domain-containing protein</fullName>
    </recommendedName>
</protein>